<protein>
    <submittedName>
        <fullName evidence="1">3996_t:CDS:1</fullName>
    </submittedName>
</protein>
<gene>
    <name evidence="1" type="ORF">SPELUC_LOCUS10382</name>
</gene>
<evidence type="ECO:0000313" key="2">
    <source>
        <dbReference type="Proteomes" id="UP000789366"/>
    </source>
</evidence>
<dbReference type="Proteomes" id="UP000789366">
    <property type="component" value="Unassembled WGS sequence"/>
</dbReference>
<name>A0ACA9NZE2_9GLOM</name>
<accession>A0ACA9NZE2</accession>
<evidence type="ECO:0000313" key="1">
    <source>
        <dbReference type="EMBL" id="CAG8685252.1"/>
    </source>
</evidence>
<dbReference type="EMBL" id="CAJVPW010019144">
    <property type="protein sequence ID" value="CAG8685252.1"/>
    <property type="molecule type" value="Genomic_DNA"/>
</dbReference>
<keyword evidence="2" id="KW-1185">Reference proteome</keyword>
<sequence>NRTKKATKSLFKDFETKKNKIWHLKDNFKLKEIVLKVGKQPWLVKFDKDQQLEKKKVQKLVQAIDQSNILQRGYKALTAAIQELPKEWLVSKERYKIDEIMQKHVPLLEFGMKLQMQN</sequence>
<feature type="non-terminal residue" evidence="1">
    <location>
        <position position="1"/>
    </location>
</feature>
<feature type="non-terminal residue" evidence="1">
    <location>
        <position position="118"/>
    </location>
</feature>
<reference evidence="1" key="1">
    <citation type="submission" date="2021-06" db="EMBL/GenBank/DDBJ databases">
        <authorList>
            <person name="Kallberg Y."/>
            <person name="Tangrot J."/>
            <person name="Rosling A."/>
        </authorList>
    </citation>
    <scope>NUCLEOTIDE SEQUENCE</scope>
    <source>
        <strain evidence="1">28 12/20/2015</strain>
    </source>
</reference>
<organism evidence="1 2">
    <name type="scientific">Cetraspora pellucida</name>
    <dbReference type="NCBI Taxonomy" id="1433469"/>
    <lineage>
        <taxon>Eukaryota</taxon>
        <taxon>Fungi</taxon>
        <taxon>Fungi incertae sedis</taxon>
        <taxon>Mucoromycota</taxon>
        <taxon>Glomeromycotina</taxon>
        <taxon>Glomeromycetes</taxon>
        <taxon>Diversisporales</taxon>
        <taxon>Gigasporaceae</taxon>
        <taxon>Cetraspora</taxon>
    </lineage>
</organism>
<comment type="caution">
    <text evidence="1">The sequence shown here is derived from an EMBL/GenBank/DDBJ whole genome shotgun (WGS) entry which is preliminary data.</text>
</comment>
<proteinExistence type="predicted"/>